<dbReference type="GO" id="GO:0004315">
    <property type="term" value="F:3-oxoacyl-[acyl-carrier-protein] synthase activity"/>
    <property type="evidence" value="ECO:0007669"/>
    <property type="project" value="InterPro"/>
</dbReference>
<feature type="transmembrane region" description="Helical" evidence="14">
    <location>
        <begin position="309"/>
        <end position="327"/>
    </location>
</feature>
<comment type="catalytic activity">
    <reaction evidence="12">
        <text>malonyl-[ACP] + acetyl-CoA + H(+) = 3-oxobutanoyl-[ACP] + CO2 + CoA</text>
        <dbReference type="Rhea" id="RHEA:12080"/>
        <dbReference type="Rhea" id="RHEA-COMP:9623"/>
        <dbReference type="Rhea" id="RHEA-COMP:9625"/>
        <dbReference type="ChEBI" id="CHEBI:15378"/>
        <dbReference type="ChEBI" id="CHEBI:16526"/>
        <dbReference type="ChEBI" id="CHEBI:57287"/>
        <dbReference type="ChEBI" id="CHEBI:57288"/>
        <dbReference type="ChEBI" id="CHEBI:78449"/>
        <dbReference type="ChEBI" id="CHEBI:78450"/>
        <dbReference type="EC" id="2.3.1.180"/>
    </reaction>
    <physiologicalReaction direction="left-to-right" evidence="12">
        <dbReference type="Rhea" id="RHEA:12081"/>
    </physiologicalReaction>
</comment>
<dbReference type="Pfam" id="PF08545">
    <property type="entry name" value="ACP_syn_III"/>
    <property type="match status" value="1"/>
</dbReference>
<dbReference type="CDD" id="cd00830">
    <property type="entry name" value="KAS_III"/>
    <property type="match status" value="1"/>
</dbReference>
<feature type="domain" description="Beta-ketoacyl-[acyl-carrier-protein] synthase III C-terminal" evidence="15">
    <location>
        <begin position="241"/>
        <end position="327"/>
    </location>
</feature>
<keyword evidence="5 13" id="KW-0444">Lipid biosynthesis</keyword>
<dbReference type="InterPro" id="IPR016039">
    <property type="entry name" value="Thiolase-like"/>
</dbReference>
<keyword evidence="14" id="KW-1133">Transmembrane helix</keyword>
<evidence type="ECO:0000256" key="14">
    <source>
        <dbReference type="SAM" id="Phobius"/>
    </source>
</evidence>
<evidence type="ECO:0000256" key="12">
    <source>
        <dbReference type="ARBA" id="ARBA00051096"/>
    </source>
</evidence>
<feature type="region of interest" description="ACP-binding" evidence="13">
    <location>
        <begin position="257"/>
        <end position="261"/>
    </location>
</feature>
<organism evidence="18 19">
    <name type="scientific">Bacteroides ovatus</name>
    <dbReference type="NCBI Taxonomy" id="28116"/>
    <lineage>
        <taxon>Bacteria</taxon>
        <taxon>Pseudomonadati</taxon>
        <taxon>Bacteroidota</taxon>
        <taxon>Bacteroidia</taxon>
        <taxon>Bacteroidales</taxon>
        <taxon>Bacteroidaceae</taxon>
        <taxon>Bacteroides</taxon>
    </lineage>
</organism>
<dbReference type="AlphaFoldDB" id="A0A1G8DWZ6"/>
<dbReference type="PANTHER" id="PTHR34069:SF2">
    <property type="entry name" value="BETA-KETOACYL-[ACYL-CARRIER-PROTEIN] SYNTHASE III"/>
    <property type="match status" value="1"/>
</dbReference>
<feature type="domain" description="Beta-ketoacyl-[acyl-carrier-protein] synthase III N-terminal" evidence="16">
    <location>
        <begin position="110"/>
        <end position="188"/>
    </location>
</feature>
<keyword evidence="4 13" id="KW-0963">Cytoplasm</keyword>
<dbReference type="RefSeq" id="WP_074557242.1">
    <property type="nucleotide sequence ID" value="NZ_FMYE01000008.1"/>
</dbReference>
<evidence type="ECO:0000256" key="13">
    <source>
        <dbReference type="HAMAP-Rule" id="MF_01815"/>
    </source>
</evidence>
<evidence type="ECO:0000256" key="4">
    <source>
        <dbReference type="ARBA" id="ARBA00022490"/>
    </source>
</evidence>
<evidence type="ECO:0000256" key="6">
    <source>
        <dbReference type="ARBA" id="ARBA00022679"/>
    </source>
</evidence>
<keyword evidence="14" id="KW-0472">Membrane</keyword>
<dbReference type="Proteomes" id="UP000181870">
    <property type="component" value="Unassembled WGS sequence"/>
</dbReference>
<evidence type="ECO:0000259" key="15">
    <source>
        <dbReference type="Pfam" id="PF08541"/>
    </source>
</evidence>
<feature type="active site" evidence="13">
    <location>
        <position position="256"/>
    </location>
</feature>
<evidence type="ECO:0000256" key="5">
    <source>
        <dbReference type="ARBA" id="ARBA00022516"/>
    </source>
</evidence>
<evidence type="ECO:0000256" key="10">
    <source>
        <dbReference type="ARBA" id="ARBA00023268"/>
    </source>
</evidence>
<keyword evidence="6 13" id="KW-0808">Transferase</keyword>
<dbReference type="GO" id="GO:0044550">
    <property type="term" value="P:secondary metabolite biosynthetic process"/>
    <property type="evidence" value="ECO:0007669"/>
    <property type="project" value="TreeGrafter"/>
</dbReference>
<comment type="pathway">
    <text evidence="1 13">Lipid metabolism; fatty acid biosynthesis.</text>
</comment>
<dbReference type="UniPathway" id="UPA00094"/>
<comment type="similarity">
    <text evidence="2 13">Belongs to the thiolase-like superfamily. FabH family.</text>
</comment>
<gene>
    <name evidence="13" type="primary">fabH</name>
    <name evidence="17" type="ORF">SAMN05192581_1008100</name>
    <name evidence="18" type="ORF">SAMN05192582_100928</name>
</gene>
<dbReference type="HAMAP" id="MF_01815">
    <property type="entry name" value="FabH"/>
    <property type="match status" value="1"/>
</dbReference>
<dbReference type="NCBIfam" id="NF006829">
    <property type="entry name" value="PRK09352.1"/>
    <property type="match status" value="1"/>
</dbReference>
<protein>
    <recommendedName>
        <fullName evidence="3 13">Beta-ketoacyl-[acyl-carrier-protein] synthase III</fullName>
        <shortName evidence="13">Beta-ketoacyl-ACP synthase III</shortName>
        <shortName evidence="13">KAS III</shortName>
        <ecNumber evidence="3 13">2.3.1.180</ecNumber>
    </recommendedName>
    <alternativeName>
        <fullName evidence="13">3-oxoacyl-[acyl-carrier-protein] synthase 3</fullName>
    </alternativeName>
    <alternativeName>
        <fullName evidence="13">3-oxoacyl-[acyl-carrier-protein] synthase III</fullName>
    </alternativeName>
</protein>
<dbReference type="GO" id="GO:0006633">
    <property type="term" value="P:fatty acid biosynthetic process"/>
    <property type="evidence" value="ECO:0007669"/>
    <property type="project" value="UniProtKB-UniRule"/>
</dbReference>
<evidence type="ECO:0000313" key="19">
    <source>
        <dbReference type="Proteomes" id="UP000181870"/>
    </source>
</evidence>
<evidence type="ECO:0000256" key="1">
    <source>
        <dbReference type="ARBA" id="ARBA00005194"/>
    </source>
</evidence>
<keyword evidence="8 13" id="KW-0443">Lipid metabolism</keyword>
<evidence type="ECO:0000256" key="8">
    <source>
        <dbReference type="ARBA" id="ARBA00023098"/>
    </source>
</evidence>
<feature type="active site" evidence="13">
    <location>
        <position position="286"/>
    </location>
</feature>
<keyword evidence="14" id="KW-0812">Transmembrane</keyword>
<evidence type="ECO:0000256" key="3">
    <source>
        <dbReference type="ARBA" id="ARBA00012333"/>
    </source>
</evidence>
<dbReference type="InterPro" id="IPR013747">
    <property type="entry name" value="ACP_syn_III_C"/>
</dbReference>
<dbReference type="Gene3D" id="3.40.47.10">
    <property type="match status" value="1"/>
</dbReference>
<dbReference type="EMBL" id="FNDO01000009">
    <property type="protein sequence ID" value="SDH62252.1"/>
    <property type="molecule type" value="Genomic_DNA"/>
</dbReference>
<dbReference type="InterPro" id="IPR004655">
    <property type="entry name" value="FabH"/>
</dbReference>
<evidence type="ECO:0000313" key="20">
    <source>
        <dbReference type="Proteomes" id="UP000183670"/>
    </source>
</evidence>
<dbReference type="EMBL" id="FMYE01000008">
    <property type="protein sequence ID" value="SDB76415.1"/>
    <property type="molecule type" value="Genomic_DNA"/>
</dbReference>
<dbReference type="InterPro" id="IPR013751">
    <property type="entry name" value="ACP_syn_III_N"/>
</dbReference>
<keyword evidence="7 13" id="KW-0276">Fatty acid metabolism</keyword>
<comment type="subcellular location">
    <subcellularLocation>
        <location evidence="13">Cytoplasm</location>
    </subcellularLocation>
</comment>
<name>A0A1G8DWZ6_BACOV</name>
<evidence type="ECO:0000256" key="7">
    <source>
        <dbReference type="ARBA" id="ARBA00022832"/>
    </source>
</evidence>
<evidence type="ECO:0000313" key="18">
    <source>
        <dbReference type="EMBL" id="SDH62252.1"/>
    </source>
</evidence>
<dbReference type="FunFam" id="3.40.47.10:FF:000004">
    <property type="entry name" value="3-oxoacyl-[acyl-carrier-protein] synthase 3"/>
    <property type="match status" value="1"/>
</dbReference>
<accession>A0A1G8DWZ6</accession>
<dbReference type="Proteomes" id="UP000183670">
    <property type="component" value="Unassembled WGS sequence"/>
</dbReference>
<comment type="subunit">
    <text evidence="13">Homodimer.</text>
</comment>
<dbReference type="GO" id="GO:0005737">
    <property type="term" value="C:cytoplasm"/>
    <property type="evidence" value="ECO:0007669"/>
    <property type="project" value="UniProtKB-SubCell"/>
</dbReference>
<reference evidence="19 20" key="1">
    <citation type="submission" date="2016-10" db="EMBL/GenBank/DDBJ databases">
        <authorList>
            <person name="de Groot N.N."/>
        </authorList>
    </citation>
    <scope>NUCLEOTIDE SEQUENCE [LARGE SCALE GENOMIC DNA]</scope>
    <source>
        <strain evidence="17 20">NLAE-zl-C500</strain>
        <strain evidence="18 19">NLAE-zl-C57</strain>
    </source>
</reference>
<keyword evidence="11 13" id="KW-0012">Acyltransferase</keyword>
<dbReference type="EC" id="2.3.1.180" evidence="3 13"/>
<sequence>MEKINAVITGVGGYVPDYILTNDKISKMVDTTDEWIMGRIGIKERRILKDEGLGTSYIARKAVKQLIKRTHTNPDDIDLVIVATTTPDYRLPSTASILCERLELKRAFAFDIQAVCSGFLYALETGANFIRSGNYKKVVVVGAEKMSSIINYTDRATCPIFGDGGAAVMLEPTTEDLGIMDAVLRTDGKGLPFLHIKAGGSVCTPSYYSLDNQMHYIYQEGRTVFKYAVSNMADACESIIARNHLSKDNIDWVIPHQANQRIITAVTQRLEVPAEKVMVNIERYGNTSAGTLPLCLWDFEDKLKKRDNLILTAFGAGFAWGAIYIKWGYDGKRDSIY</sequence>
<evidence type="ECO:0000256" key="2">
    <source>
        <dbReference type="ARBA" id="ARBA00008642"/>
    </source>
</evidence>
<dbReference type="NCBIfam" id="TIGR00747">
    <property type="entry name" value="fabH"/>
    <property type="match status" value="1"/>
</dbReference>
<comment type="function">
    <text evidence="13">Catalyzes the condensation reaction of fatty acid synthesis by the addition to an acyl acceptor of two carbons from malonyl-ACP. Catalyzes the first condensation reaction which initiates fatty acid synthesis and may therefore play a role in governing the total rate of fatty acid production. Possesses both acetoacetyl-ACP synthase and acetyl transacylase activities. Its substrate specificity determines the biosynthesis of branched-chain and/or straight-chain of fatty acids.</text>
</comment>
<keyword evidence="10 13" id="KW-0511">Multifunctional enzyme</keyword>
<evidence type="ECO:0000256" key="11">
    <source>
        <dbReference type="ARBA" id="ARBA00023315"/>
    </source>
</evidence>
<dbReference type="PANTHER" id="PTHR34069">
    <property type="entry name" value="3-OXOACYL-[ACYL-CARRIER-PROTEIN] SYNTHASE 3"/>
    <property type="match status" value="1"/>
</dbReference>
<comment type="domain">
    <text evidence="13">The last Arg residue of the ACP-binding site is essential for the weak association between ACP/AcpP and FabH.</text>
</comment>
<keyword evidence="9 13" id="KW-0275">Fatty acid biosynthesis</keyword>
<feature type="active site" evidence="13">
    <location>
        <position position="116"/>
    </location>
</feature>
<evidence type="ECO:0000259" key="16">
    <source>
        <dbReference type="Pfam" id="PF08545"/>
    </source>
</evidence>
<evidence type="ECO:0000256" key="9">
    <source>
        <dbReference type="ARBA" id="ARBA00023160"/>
    </source>
</evidence>
<dbReference type="Pfam" id="PF08541">
    <property type="entry name" value="ACP_syn_III_C"/>
    <property type="match status" value="1"/>
</dbReference>
<proteinExistence type="inferred from homology"/>
<dbReference type="GO" id="GO:0033818">
    <property type="term" value="F:beta-ketoacyl-acyl-carrier-protein synthase III activity"/>
    <property type="evidence" value="ECO:0007669"/>
    <property type="project" value="UniProtKB-UniRule"/>
</dbReference>
<dbReference type="SUPFAM" id="SSF53901">
    <property type="entry name" value="Thiolase-like"/>
    <property type="match status" value="1"/>
</dbReference>
<evidence type="ECO:0000313" key="17">
    <source>
        <dbReference type="EMBL" id="SDB76415.1"/>
    </source>
</evidence>